<dbReference type="AlphaFoldDB" id="A0ABD1R786"/>
<evidence type="ECO:0000313" key="5">
    <source>
        <dbReference type="Proteomes" id="UP001604277"/>
    </source>
</evidence>
<dbReference type="GO" id="GO:0008194">
    <property type="term" value="F:UDP-glycosyltransferase activity"/>
    <property type="evidence" value="ECO:0007669"/>
    <property type="project" value="UniProtKB-ARBA"/>
</dbReference>
<feature type="domain" description="Glycosyltransferase N-terminal" evidence="3">
    <location>
        <begin position="21"/>
        <end position="112"/>
    </location>
</feature>
<name>A0ABD1R786_9LAMI</name>
<sequence length="113" mass="12547">MANCNNQNVNHNHISTEQAQAVVIMVPFPAQGHLNQLLQLSCLISSYGIPVHYVSSAIHNRQAIVRTNGLNPVEIAKLHFLDFPTPDFDSPPPKPDLTNKFPEQLQPAWDATL</sequence>
<dbReference type="SUPFAM" id="SSF53756">
    <property type="entry name" value="UDP-Glycosyltransferase/glycogen phosphorylase"/>
    <property type="match status" value="1"/>
</dbReference>
<dbReference type="Proteomes" id="UP001604277">
    <property type="component" value="Unassembled WGS sequence"/>
</dbReference>
<comment type="similarity">
    <text evidence="1">Belongs to the UDP-glycosyltransferase family.</text>
</comment>
<feature type="region of interest" description="Disordered" evidence="2">
    <location>
        <begin position="86"/>
        <end position="113"/>
    </location>
</feature>
<protein>
    <submittedName>
        <fullName evidence="4">Cis-zeatin O-glucosyltransferase</fullName>
    </submittedName>
</protein>
<dbReference type="Gene3D" id="3.40.50.2000">
    <property type="entry name" value="Glycogen Phosphorylase B"/>
    <property type="match status" value="1"/>
</dbReference>
<reference evidence="5" key="1">
    <citation type="submission" date="2024-07" db="EMBL/GenBank/DDBJ databases">
        <title>Two chromosome-level genome assemblies of Korean endemic species Abeliophyllum distichum and Forsythia ovata (Oleaceae).</title>
        <authorList>
            <person name="Jang H."/>
        </authorList>
    </citation>
    <scope>NUCLEOTIDE SEQUENCE [LARGE SCALE GENOMIC DNA]</scope>
</reference>
<evidence type="ECO:0000256" key="1">
    <source>
        <dbReference type="ARBA" id="ARBA00009995"/>
    </source>
</evidence>
<evidence type="ECO:0000259" key="3">
    <source>
        <dbReference type="Pfam" id="PF26168"/>
    </source>
</evidence>
<keyword evidence="5" id="KW-1185">Reference proteome</keyword>
<comment type="caution">
    <text evidence="4">The sequence shown here is derived from an EMBL/GenBank/DDBJ whole genome shotgun (WGS) entry which is preliminary data.</text>
</comment>
<organism evidence="4 5">
    <name type="scientific">Forsythia ovata</name>
    <dbReference type="NCBI Taxonomy" id="205694"/>
    <lineage>
        <taxon>Eukaryota</taxon>
        <taxon>Viridiplantae</taxon>
        <taxon>Streptophyta</taxon>
        <taxon>Embryophyta</taxon>
        <taxon>Tracheophyta</taxon>
        <taxon>Spermatophyta</taxon>
        <taxon>Magnoliopsida</taxon>
        <taxon>eudicotyledons</taxon>
        <taxon>Gunneridae</taxon>
        <taxon>Pentapetalae</taxon>
        <taxon>asterids</taxon>
        <taxon>lamiids</taxon>
        <taxon>Lamiales</taxon>
        <taxon>Oleaceae</taxon>
        <taxon>Forsythieae</taxon>
        <taxon>Forsythia</taxon>
    </lineage>
</organism>
<accession>A0ABD1R786</accession>
<dbReference type="GO" id="GO:1901135">
    <property type="term" value="P:carbohydrate derivative metabolic process"/>
    <property type="evidence" value="ECO:0007669"/>
    <property type="project" value="UniProtKB-ARBA"/>
</dbReference>
<proteinExistence type="inferred from homology"/>
<evidence type="ECO:0000313" key="4">
    <source>
        <dbReference type="EMBL" id="KAL2483069.1"/>
    </source>
</evidence>
<dbReference type="Pfam" id="PF26168">
    <property type="entry name" value="Glyco_transf_N"/>
    <property type="match status" value="1"/>
</dbReference>
<dbReference type="InterPro" id="IPR058980">
    <property type="entry name" value="Glyco_transf_N"/>
</dbReference>
<evidence type="ECO:0000256" key="2">
    <source>
        <dbReference type="SAM" id="MobiDB-lite"/>
    </source>
</evidence>
<dbReference type="EMBL" id="JBFOLJ010000013">
    <property type="protein sequence ID" value="KAL2483069.1"/>
    <property type="molecule type" value="Genomic_DNA"/>
</dbReference>
<dbReference type="PANTHER" id="PTHR48044">
    <property type="entry name" value="GLYCOSYLTRANSFERASE"/>
    <property type="match status" value="1"/>
</dbReference>
<gene>
    <name evidence="4" type="ORF">Fot_44513</name>
</gene>
<dbReference type="PANTHER" id="PTHR48044:SF48">
    <property type="entry name" value="GLYCOSYLTRANSFERASE"/>
    <property type="match status" value="1"/>
</dbReference>